<evidence type="ECO:0000313" key="2">
    <source>
        <dbReference type="EnsemblMetazoa" id="PPAI004691-PA"/>
    </source>
</evidence>
<keyword evidence="3" id="KW-1185">Reference proteome</keyword>
<evidence type="ECO:0000256" key="1">
    <source>
        <dbReference type="SAM" id="MobiDB-lite"/>
    </source>
</evidence>
<dbReference type="InterPro" id="IPR051342">
    <property type="entry name" value="PDZ_scaffold"/>
</dbReference>
<dbReference type="SMART" id="SM00228">
    <property type="entry name" value="PDZ"/>
    <property type="match status" value="1"/>
</dbReference>
<evidence type="ECO:0000313" key="3">
    <source>
        <dbReference type="Proteomes" id="UP000092462"/>
    </source>
</evidence>
<dbReference type="Gene3D" id="2.30.42.10">
    <property type="match status" value="1"/>
</dbReference>
<dbReference type="EMBL" id="AJVK01029114">
    <property type="status" value="NOT_ANNOTATED_CDS"/>
    <property type="molecule type" value="Genomic_DNA"/>
</dbReference>
<dbReference type="EMBL" id="AJVK01029115">
    <property type="status" value="NOT_ANNOTATED_CDS"/>
    <property type="molecule type" value="Genomic_DNA"/>
</dbReference>
<dbReference type="VEuPathDB" id="VectorBase:PPAPM1_004004"/>
<dbReference type="CDD" id="cd00136">
    <property type="entry name" value="PDZ_canonical"/>
    <property type="match status" value="1"/>
</dbReference>
<protein>
    <submittedName>
        <fullName evidence="2">Uncharacterized protein</fullName>
    </submittedName>
</protein>
<dbReference type="EMBL" id="AJVK01029113">
    <property type="status" value="NOT_ANNOTATED_CDS"/>
    <property type="molecule type" value="Genomic_DNA"/>
</dbReference>
<dbReference type="PROSITE" id="PS50106">
    <property type="entry name" value="PDZ"/>
    <property type="match status" value="1"/>
</dbReference>
<dbReference type="Pfam" id="PF00595">
    <property type="entry name" value="PDZ"/>
    <property type="match status" value="1"/>
</dbReference>
<dbReference type="Proteomes" id="UP000092462">
    <property type="component" value="Unassembled WGS sequence"/>
</dbReference>
<feature type="compositionally biased region" description="Polar residues" evidence="1">
    <location>
        <begin position="48"/>
        <end position="58"/>
    </location>
</feature>
<dbReference type="PANTHER" id="PTHR19964:SF92">
    <property type="entry name" value="PATJ HOMOLOG"/>
    <property type="match status" value="1"/>
</dbReference>
<dbReference type="PANTHER" id="PTHR19964">
    <property type="entry name" value="MULTIPLE PDZ DOMAIN PROTEIN"/>
    <property type="match status" value="1"/>
</dbReference>
<dbReference type="VEuPathDB" id="VectorBase:PPAI004691"/>
<feature type="region of interest" description="Disordered" evidence="1">
    <location>
        <begin position="20"/>
        <end position="58"/>
    </location>
</feature>
<dbReference type="EnsemblMetazoa" id="PPAI004691-RA">
    <property type="protein sequence ID" value="PPAI004691-PA"/>
    <property type="gene ID" value="PPAI004691"/>
</dbReference>
<accession>A0A1B0DAI6</accession>
<sequence>MTSNRPEAINLLSDLAHRKQTPCGGDSSGSSMKSTATSPRRLRRCAKSSLSGSQTQSDCGSAHYVVCSQPTSSSVYSDSEASTLSQASLVNVTRCASGCCSSETYTIREGDSESEAEGRSVNMDSGERQVVNRPNFLNLGAACQGGNTPVVSRKPMFQFTVPSNAYELNNLDNEVLDAPIYHQSGTSSRGNPQADASQDFTSLPCETFLVACKTESDLREIVETNFNHRNPIYQSAQVQMNRDEVASSSENTDDGIKQEGTKSLLKWKGVMFSPEGEDKQKEVPEADAENGSIVASNPTDLELHRGWNSRLGFSLQTDVDSKRAVISAIYSDSVAAKDGRLRVGDQILMVNDELLNSTPTSEIIDLLRIIRGSICIVVLRKE</sequence>
<dbReference type="InterPro" id="IPR001478">
    <property type="entry name" value="PDZ"/>
</dbReference>
<name>A0A1B0DAI6_PHLPP</name>
<reference evidence="2" key="1">
    <citation type="submission" date="2022-08" db="UniProtKB">
        <authorList>
            <consortium name="EnsemblMetazoa"/>
        </authorList>
    </citation>
    <scope>IDENTIFICATION</scope>
    <source>
        <strain evidence="2">Israel</strain>
    </source>
</reference>
<organism evidence="2 3">
    <name type="scientific">Phlebotomus papatasi</name>
    <name type="common">Sandfly</name>
    <dbReference type="NCBI Taxonomy" id="29031"/>
    <lineage>
        <taxon>Eukaryota</taxon>
        <taxon>Metazoa</taxon>
        <taxon>Ecdysozoa</taxon>
        <taxon>Arthropoda</taxon>
        <taxon>Hexapoda</taxon>
        <taxon>Insecta</taxon>
        <taxon>Pterygota</taxon>
        <taxon>Neoptera</taxon>
        <taxon>Endopterygota</taxon>
        <taxon>Diptera</taxon>
        <taxon>Nematocera</taxon>
        <taxon>Psychodoidea</taxon>
        <taxon>Psychodidae</taxon>
        <taxon>Phlebotomus</taxon>
        <taxon>Phlebotomus</taxon>
    </lineage>
</organism>
<dbReference type="InterPro" id="IPR036034">
    <property type="entry name" value="PDZ_sf"/>
</dbReference>
<proteinExistence type="predicted"/>
<dbReference type="SUPFAM" id="SSF50156">
    <property type="entry name" value="PDZ domain-like"/>
    <property type="match status" value="1"/>
</dbReference>
<dbReference type="AlphaFoldDB" id="A0A1B0DAI6"/>